<dbReference type="EMBL" id="JACHIL010000001">
    <property type="protein sequence ID" value="MBB5089719.1"/>
    <property type="molecule type" value="Genomic_DNA"/>
</dbReference>
<organism evidence="11 12">
    <name type="scientific">Pseudochrobactrum saccharolyticum</name>
    <dbReference type="NCBI Taxonomy" id="354352"/>
    <lineage>
        <taxon>Bacteria</taxon>
        <taxon>Pseudomonadati</taxon>
        <taxon>Pseudomonadota</taxon>
        <taxon>Alphaproteobacteria</taxon>
        <taxon>Hyphomicrobiales</taxon>
        <taxon>Brucellaceae</taxon>
        <taxon>Pseudochrobactrum</taxon>
    </lineage>
</organism>
<proteinExistence type="inferred from homology"/>
<sequence>MQKNATGGNSGKMNNKNSQSPAASLAPAENLVSVTHLASGHAKISPMQAAMEEARAAEARGEVPIGAVITHKNRIIARAGNRTREINDPTAHAEILAIRIACEALENERLGDCDLYVTLEPCAMCAAAISFARIRRLYYASSDPKGGGVEYGPRFYSQPTCHHAPEVYSGIGEAEATDMLKRFFQEKRK</sequence>
<dbReference type="Proteomes" id="UP000531231">
    <property type="component" value="Unassembled WGS sequence"/>
</dbReference>
<feature type="binding site" evidence="8">
    <location>
        <position position="122"/>
    </location>
    <ligand>
        <name>Zn(2+)</name>
        <dbReference type="ChEBI" id="CHEBI:29105"/>
        <note>catalytic</note>
    </ligand>
</feature>
<reference evidence="11 12" key="1">
    <citation type="submission" date="2020-08" db="EMBL/GenBank/DDBJ databases">
        <title>Genomic Encyclopedia of Type Strains, Phase IV (KMG-IV): sequencing the most valuable type-strain genomes for metagenomic binning, comparative biology and taxonomic classification.</title>
        <authorList>
            <person name="Goeker M."/>
        </authorList>
    </citation>
    <scope>NUCLEOTIDE SEQUENCE [LARGE SCALE GENOMIC DNA]</scope>
    <source>
        <strain evidence="11 12">DSM 25620</strain>
    </source>
</reference>
<feature type="binding site" evidence="8">
    <location>
        <position position="125"/>
    </location>
    <ligand>
        <name>Zn(2+)</name>
        <dbReference type="ChEBI" id="CHEBI:29105"/>
        <note>catalytic</note>
    </ligand>
</feature>
<comment type="subunit">
    <text evidence="2 8">Homodimer.</text>
</comment>
<feature type="domain" description="CMP/dCMP-type deaminase" evidence="10">
    <location>
        <begin position="41"/>
        <end position="150"/>
    </location>
</feature>
<comment type="catalytic activity">
    <reaction evidence="7 8">
        <text>adenosine(34) in tRNA + H2O + H(+) = inosine(34) in tRNA + NH4(+)</text>
        <dbReference type="Rhea" id="RHEA:43168"/>
        <dbReference type="Rhea" id="RHEA-COMP:10373"/>
        <dbReference type="Rhea" id="RHEA-COMP:10374"/>
        <dbReference type="ChEBI" id="CHEBI:15377"/>
        <dbReference type="ChEBI" id="CHEBI:15378"/>
        <dbReference type="ChEBI" id="CHEBI:28938"/>
        <dbReference type="ChEBI" id="CHEBI:74411"/>
        <dbReference type="ChEBI" id="CHEBI:82852"/>
        <dbReference type="EC" id="3.5.4.33"/>
    </reaction>
</comment>
<comment type="caution">
    <text evidence="11">The sequence shown here is derived from an EMBL/GenBank/DDBJ whole genome shotgun (WGS) entry which is preliminary data.</text>
</comment>
<evidence type="ECO:0000259" key="10">
    <source>
        <dbReference type="PROSITE" id="PS51747"/>
    </source>
</evidence>
<dbReference type="PROSITE" id="PS00903">
    <property type="entry name" value="CYT_DCMP_DEAMINASES_1"/>
    <property type="match status" value="1"/>
</dbReference>
<dbReference type="AlphaFoldDB" id="A0A7W8AG52"/>
<dbReference type="CDD" id="cd01285">
    <property type="entry name" value="nucleoside_deaminase"/>
    <property type="match status" value="1"/>
</dbReference>
<dbReference type="InterPro" id="IPR058535">
    <property type="entry name" value="MafB19-deam"/>
</dbReference>
<evidence type="ECO:0000256" key="7">
    <source>
        <dbReference type="ARBA" id="ARBA00048045"/>
    </source>
</evidence>
<dbReference type="PANTHER" id="PTHR11079:SF202">
    <property type="entry name" value="TRNA-SPECIFIC ADENOSINE DEAMINASE"/>
    <property type="match status" value="1"/>
</dbReference>
<dbReference type="SUPFAM" id="SSF53927">
    <property type="entry name" value="Cytidine deaminase-like"/>
    <property type="match status" value="1"/>
</dbReference>
<keyword evidence="3 8" id="KW-0819">tRNA processing</keyword>
<evidence type="ECO:0000256" key="8">
    <source>
        <dbReference type="HAMAP-Rule" id="MF_00972"/>
    </source>
</evidence>
<dbReference type="Pfam" id="PF14437">
    <property type="entry name" value="MafB19-deam"/>
    <property type="match status" value="1"/>
</dbReference>
<evidence type="ECO:0000256" key="4">
    <source>
        <dbReference type="ARBA" id="ARBA00022723"/>
    </source>
</evidence>
<evidence type="ECO:0000256" key="1">
    <source>
        <dbReference type="ARBA" id="ARBA00010669"/>
    </source>
</evidence>
<feature type="active site" description="Proton donor" evidence="8">
    <location>
        <position position="94"/>
    </location>
</feature>
<evidence type="ECO:0000256" key="5">
    <source>
        <dbReference type="ARBA" id="ARBA00022801"/>
    </source>
</evidence>
<dbReference type="PANTHER" id="PTHR11079">
    <property type="entry name" value="CYTOSINE DEAMINASE FAMILY MEMBER"/>
    <property type="match status" value="1"/>
</dbReference>
<comment type="cofactor">
    <cofactor evidence="8">
        <name>Zn(2+)</name>
        <dbReference type="ChEBI" id="CHEBI:29105"/>
    </cofactor>
    <text evidence="8">Binds 1 zinc ion per subunit.</text>
</comment>
<dbReference type="InterPro" id="IPR016193">
    <property type="entry name" value="Cytidine_deaminase-like"/>
</dbReference>
<evidence type="ECO:0000256" key="6">
    <source>
        <dbReference type="ARBA" id="ARBA00022833"/>
    </source>
</evidence>
<protein>
    <recommendedName>
        <fullName evidence="8">tRNA-specific adenosine deaminase</fullName>
        <ecNumber evidence="8">3.5.4.33</ecNumber>
    </recommendedName>
</protein>
<keyword evidence="5 8" id="KW-0378">Hydrolase</keyword>
<name>A0A7W8AG52_9HYPH</name>
<feature type="region of interest" description="Disordered" evidence="9">
    <location>
        <begin position="1"/>
        <end position="25"/>
    </location>
</feature>
<evidence type="ECO:0000313" key="12">
    <source>
        <dbReference type="Proteomes" id="UP000531231"/>
    </source>
</evidence>
<feature type="binding site" evidence="8">
    <location>
        <position position="92"/>
    </location>
    <ligand>
        <name>Zn(2+)</name>
        <dbReference type="ChEBI" id="CHEBI:29105"/>
        <note>catalytic</note>
    </ligand>
</feature>
<dbReference type="GO" id="GO:0008270">
    <property type="term" value="F:zinc ion binding"/>
    <property type="evidence" value="ECO:0007669"/>
    <property type="project" value="UniProtKB-UniRule"/>
</dbReference>
<gene>
    <name evidence="8" type="primary">tadA</name>
    <name evidence="11" type="ORF">HNQ68_000231</name>
</gene>
<evidence type="ECO:0000256" key="2">
    <source>
        <dbReference type="ARBA" id="ARBA00011738"/>
    </source>
</evidence>
<comment type="function">
    <text evidence="8">Catalyzes the deamination of adenosine to inosine at the wobble position 34 of tRNA(Arg2).</text>
</comment>
<dbReference type="EC" id="3.5.4.33" evidence="8"/>
<comment type="similarity">
    <text evidence="1">Belongs to the cytidine and deoxycytidylate deaminase family. ADAT2 subfamily.</text>
</comment>
<evidence type="ECO:0000256" key="9">
    <source>
        <dbReference type="SAM" id="MobiDB-lite"/>
    </source>
</evidence>
<dbReference type="InterPro" id="IPR002125">
    <property type="entry name" value="CMP_dCMP_dom"/>
</dbReference>
<keyword evidence="4 8" id="KW-0479">Metal-binding</keyword>
<keyword evidence="12" id="KW-1185">Reference proteome</keyword>
<dbReference type="InterPro" id="IPR028883">
    <property type="entry name" value="tRNA_aden_deaminase"/>
</dbReference>
<dbReference type="GO" id="GO:0002100">
    <property type="term" value="P:tRNA wobble adenosine to inosine editing"/>
    <property type="evidence" value="ECO:0007669"/>
    <property type="project" value="UniProtKB-UniRule"/>
</dbReference>
<accession>A0A7W8AG52</accession>
<dbReference type="HAMAP" id="MF_00972">
    <property type="entry name" value="tRNA_aden_deaminase"/>
    <property type="match status" value="1"/>
</dbReference>
<dbReference type="InterPro" id="IPR016192">
    <property type="entry name" value="APOBEC/CMP_deaminase_Zn-bd"/>
</dbReference>
<keyword evidence="6 8" id="KW-0862">Zinc</keyword>
<dbReference type="GO" id="GO:0052717">
    <property type="term" value="F:tRNA-specific adenosine-34 deaminase activity"/>
    <property type="evidence" value="ECO:0007669"/>
    <property type="project" value="UniProtKB-UniRule"/>
</dbReference>
<dbReference type="PROSITE" id="PS51747">
    <property type="entry name" value="CYT_DCMP_DEAMINASES_2"/>
    <property type="match status" value="1"/>
</dbReference>
<evidence type="ECO:0000313" key="11">
    <source>
        <dbReference type="EMBL" id="MBB5089719.1"/>
    </source>
</evidence>
<evidence type="ECO:0000256" key="3">
    <source>
        <dbReference type="ARBA" id="ARBA00022694"/>
    </source>
</evidence>
<dbReference type="Gene3D" id="3.40.140.10">
    <property type="entry name" value="Cytidine Deaminase, domain 2"/>
    <property type="match status" value="1"/>
</dbReference>